<dbReference type="InterPro" id="IPR000182">
    <property type="entry name" value="GNAT_dom"/>
</dbReference>
<name>A0ABN0RI00_9LIST</name>
<dbReference type="Pfam" id="PF13673">
    <property type="entry name" value="Acetyltransf_10"/>
    <property type="match status" value="1"/>
</dbReference>
<feature type="domain" description="N-acetyltransferase" evidence="3">
    <location>
        <begin position="2"/>
        <end position="142"/>
    </location>
</feature>
<reference evidence="4 5" key="1">
    <citation type="journal article" date="2014" name="Int. J. Syst. Evol. Microbiol.">
        <title>Listeria floridensis sp. nov., Listeria aquatica sp. nov., Listeria cornellensis sp. nov., Listeria riparia sp. nov. and Listeria grandensis sp. nov., from agricultural and natural environments.</title>
        <authorList>
            <person name="den Bakker H.C."/>
            <person name="Warchocki S."/>
            <person name="Wright E.M."/>
            <person name="Allred A.F."/>
            <person name="Ahlstrom C."/>
            <person name="Manuel C.S."/>
            <person name="Stasiewicz M.J."/>
            <person name="Burrell A."/>
            <person name="Roof S."/>
            <person name="Strawn L."/>
            <person name="Fortes E.D."/>
            <person name="Nightingale K.K."/>
            <person name="Kephart D."/>
            <person name="Wiedmann M."/>
        </authorList>
    </citation>
    <scope>NUCLEOTIDE SEQUENCE [LARGE SCALE GENOMIC DNA]</scope>
    <source>
        <strain evidence="4 5">FSL S10-1187</strain>
    </source>
</reference>
<dbReference type="RefSeq" id="WP_077913126.1">
    <property type="nucleotide sequence ID" value="NZ_AODF01000002.1"/>
</dbReference>
<dbReference type="SUPFAM" id="SSF55729">
    <property type="entry name" value="Acyl-CoA N-acyltransferases (Nat)"/>
    <property type="match status" value="1"/>
</dbReference>
<dbReference type="PANTHER" id="PTHR43800">
    <property type="entry name" value="PEPTIDYL-LYSINE N-ACETYLTRANSFERASE YJAB"/>
    <property type="match status" value="1"/>
</dbReference>
<evidence type="ECO:0000256" key="1">
    <source>
        <dbReference type="ARBA" id="ARBA00022679"/>
    </source>
</evidence>
<sequence>MLDFESAREKDYPAILAIWDNSVSATHNFLKKEDKAALRQEIPHYFPMLTLFLWKWEGELVGFTGHHEENLEMFFLKPEFQGQGLGKQILARLIEEEGIRFVDVNKQNTAAYKFYEKSGFRLVSESKTDGEGRDYPILHLKREG</sequence>
<evidence type="ECO:0000313" key="5">
    <source>
        <dbReference type="Proteomes" id="UP000019249"/>
    </source>
</evidence>
<dbReference type="Proteomes" id="UP000019249">
    <property type="component" value="Unassembled WGS sequence"/>
</dbReference>
<dbReference type="EMBL" id="AODF01000002">
    <property type="protein sequence ID" value="EUJ33554.1"/>
    <property type="molecule type" value="Genomic_DNA"/>
</dbReference>
<evidence type="ECO:0000313" key="4">
    <source>
        <dbReference type="EMBL" id="EUJ33554.1"/>
    </source>
</evidence>
<dbReference type="CDD" id="cd04301">
    <property type="entry name" value="NAT_SF"/>
    <property type="match status" value="1"/>
</dbReference>
<gene>
    <name evidence="4" type="ORF">MFLO_02147</name>
</gene>
<evidence type="ECO:0000256" key="2">
    <source>
        <dbReference type="ARBA" id="ARBA00023315"/>
    </source>
</evidence>
<comment type="caution">
    <text evidence="4">The sequence shown here is derived from an EMBL/GenBank/DDBJ whole genome shotgun (WGS) entry which is preliminary data.</text>
</comment>
<keyword evidence="1" id="KW-0808">Transferase</keyword>
<dbReference type="InterPro" id="IPR016181">
    <property type="entry name" value="Acyl_CoA_acyltransferase"/>
</dbReference>
<dbReference type="PANTHER" id="PTHR43800:SF1">
    <property type="entry name" value="PEPTIDYL-LYSINE N-ACETYLTRANSFERASE YJAB"/>
    <property type="match status" value="1"/>
</dbReference>
<organism evidence="4 5">
    <name type="scientific">Listeria floridensis FSL S10-1187</name>
    <dbReference type="NCBI Taxonomy" id="1265817"/>
    <lineage>
        <taxon>Bacteria</taxon>
        <taxon>Bacillati</taxon>
        <taxon>Bacillota</taxon>
        <taxon>Bacilli</taxon>
        <taxon>Bacillales</taxon>
        <taxon>Listeriaceae</taxon>
        <taxon>Listeria</taxon>
    </lineage>
</organism>
<protein>
    <submittedName>
        <fullName evidence="4">Acetyltransferase</fullName>
    </submittedName>
</protein>
<dbReference type="PROSITE" id="PS51186">
    <property type="entry name" value="GNAT"/>
    <property type="match status" value="1"/>
</dbReference>
<proteinExistence type="predicted"/>
<evidence type="ECO:0000259" key="3">
    <source>
        <dbReference type="PROSITE" id="PS51186"/>
    </source>
</evidence>
<dbReference type="Gene3D" id="3.40.630.30">
    <property type="match status" value="1"/>
</dbReference>
<accession>A0ABN0RI00</accession>
<keyword evidence="2" id="KW-0012">Acyltransferase</keyword>
<keyword evidence="5" id="KW-1185">Reference proteome</keyword>